<reference evidence="2 3" key="1">
    <citation type="submission" date="2021-03" db="EMBL/GenBank/DDBJ databases">
        <title>Whole genome sequence of Metabacillus bambusae BG109.</title>
        <authorList>
            <person name="Jeong J.W."/>
        </authorList>
    </citation>
    <scope>NUCLEOTIDE SEQUENCE [LARGE SCALE GENOMIC DNA]</scope>
    <source>
        <strain evidence="2 3">BG109</strain>
    </source>
</reference>
<keyword evidence="3" id="KW-1185">Reference proteome</keyword>
<feature type="transmembrane region" description="Helical" evidence="1">
    <location>
        <begin position="24"/>
        <end position="50"/>
    </location>
</feature>
<organism evidence="2 3">
    <name type="scientific">Metabacillus bambusae</name>
    <dbReference type="NCBI Taxonomy" id="2795218"/>
    <lineage>
        <taxon>Bacteria</taxon>
        <taxon>Bacillati</taxon>
        <taxon>Bacillota</taxon>
        <taxon>Bacilli</taxon>
        <taxon>Bacillales</taxon>
        <taxon>Bacillaceae</taxon>
        <taxon>Metabacillus</taxon>
    </lineage>
</organism>
<gene>
    <name evidence="2" type="ORF">I7822_05740</name>
</gene>
<keyword evidence="1" id="KW-0472">Membrane</keyword>
<dbReference type="RefSeq" id="WP_207975950.1">
    <property type="nucleotide sequence ID" value="NZ_JAGDEL010000003.1"/>
</dbReference>
<evidence type="ECO:0000313" key="2">
    <source>
        <dbReference type="EMBL" id="MBO1511180.1"/>
    </source>
</evidence>
<dbReference type="Pfam" id="PF04854">
    <property type="entry name" value="DUF624"/>
    <property type="match status" value="1"/>
</dbReference>
<protein>
    <submittedName>
        <fullName evidence="2">DUF624 domain-containing protein</fullName>
    </submittedName>
</protein>
<feature type="transmembrane region" description="Helical" evidence="1">
    <location>
        <begin position="76"/>
        <end position="97"/>
    </location>
</feature>
<feature type="transmembrane region" description="Helical" evidence="1">
    <location>
        <begin position="103"/>
        <end position="131"/>
    </location>
</feature>
<sequence>MIDNMLSKINFIGDWAIRLAYLNFLWILFSVMGLFLLGIFPATAAMFTVIRKWMLKEQVSVFHTFKKSYRKEFTDANILGWLLLLIGIFIYIDFVFLTVMNGIIFTILLFVLISVTFIYLSIVLYIFPVFVHFKLKKLEYVKYAFIISLSYPHHTILMLLGTIVLIAVFITFPMLFPFIVVSSFGCLTMYISKRVFQKV</sequence>
<proteinExistence type="predicted"/>
<comment type="caution">
    <text evidence="2">The sequence shown here is derived from an EMBL/GenBank/DDBJ whole genome shotgun (WGS) entry which is preliminary data.</text>
</comment>
<dbReference type="EMBL" id="JAGDEL010000003">
    <property type="protein sequence ID" value="MBO1511180.1"/>
    <property type="molecule type" value="Genomic_DNA"/>
</dbReference>
<keyword evidence="1" id="KW-1133">Transmembrane helix</keyword>
<accession>A0ABS3MZD5</accession>
<keyword evidence="1" id="KW-0812">Transmembrane</keyword>
<evidence type="ECO:0000313" key="3">
    <source>
        <dbReference type="Proteomes" id="UP000663981"/>
    </source>
</evidence>
<dbReference type="InterPro" id="IPR006938">
    <property type="entry name" value="DUF624"/>
</dbReference>
<dbReference type="Proteomes" id="UP000663981">
    <property type="component" value="Unassembled WGS sequence"/>
</dbReference>
<evidence type="ECO:0000256" key="1">
    <source>
        <dbReference type="SAM" id="Phobius"/>
    </source>
</evidence>
<name>A0ABS3MZD5_9BACI</name>